<comment type="similarity">
    <text evidence="2">Belongs to the PBP/GOBP family.</text>
</comment>
<evidence type="ECO:0000256" key="4">
    <source>
        <dbReference type="ARBA" id="ARBA00023180"/>
    </source>
</evidence>
<feature type="signal peptide" evidence="6">
    <location>
        <begin position="1"/>
        <end position="21"/>
    </location>
</feature>
<feature type="chain" id="PRO_5012279052" evidence="6">
    <location>
        <begin position="22"/>
        <end position="136"/>
    </location>
</feature>
<dbReference type="FunFam" id="1.10.238.20:FF:000001">
    <property type="entry name" value="General odorant-binding protein lush"/>
    <property type="match status" value="1"/>
</dbReference>
<dbReference type="GO" id="GO:0005549">
    <property type="term" value="F:odorant binding"/>
    <property type="evidence" value="ECO:0007669"/>
    <property type="project" value="InterPro"/>
</dbReference>
<dbReference type="GO" id="GO:0005576">
    <property type="term" value="C:extracellular region"/>
    <property type="evidence" value="ECO:0007669"/>
    <property type="project" value="UniProtKB-SubCell"/>
</dbReference>
<dbReference type="Gene3D" id="1.10.238.20">
    <property type="entry name" value="Pheromone/general odorant binding protein domain"/>
    <property type="match status" value="1"/>
</dbReference>
<evidence type="ECO:0000313" key="7">
    <source>
        <dbReference type="EMBL" id="AQY18969.1"/>
    </source>
</evidence>
<evidence type="ECO:0000256" key="5">
    <source>
        <dbReference type="ARBA" id="ARBA00056866"/>
    </source>
</evidence>
<keyword evidence="4" id="KW-0325">Glycoprotein</keyword>
<dbReference type="SMART" id="SM00708">
    <property type="entry name" value="PhBP"/>
    <property type="match status" value="1"/>
</dbReference>
<organism evidence="7">
    <name type="scientific">Galeruca daurica</name>
    <dbReference type="NCBI Taxonomy" id="1651263"/>
    <lineage>
        <taxon>Eukaryota</taxon>
        <taxon>Metazoa</taxon>
        <taxon>Ecdysozoa</taxon>
        <taxon>Arthropoda</taxon>
        <taxon>Hexapoda</taxon>
        <taxon>Insecta</taxon>
        <taxon>Pterygota</taxon>
        <taxon>Neoptera</taxon>
        <taxon>Endopterygota</taxon>
        <taxon>Coleoptera</taxon>
        <taxon>Polyphaga</taxon>
        <taxon>Cucujiformia</taxon>
        <taxon>Chrysomeloidea</taxon>
        <taxon>Chrysomelidae</taxon>
        <taxon>Galerucinae</taxon>
        <taxon>Galerucites</taxon>
        <taxon>Galeruca</taxon>
    </lineage>
</organism>
<comment type="subcellular location">
    <subcellularLocation>
        <location evidence="1">Secreted</location>
    </subcellularLocation>
</comment>
<evidence type="ECO:0000256" key="1">
    <source>
        <dbReference type="ARBA" id="ARBA00004613"/>
    </source>
</evidence>
<dbReference type="InterPro" id="IPR006170">
    <property type="entry name" value="PBP/GOBP"/>
</dbReference>
<keyword evidence="6" id="KW-0732">Signal</keyword>
<dbReference type="InterPro" id="IPR036728">
    <property type="entry name" value="PBP_GOBP_sf"/>
</dbReference>
<proteinExistence type="evidence at transcript level"/>
<dbReference type="SUPFAM" id="SSF47565">
    <property type="entry name" value="Insect pheromone/odorant-binding proteins"/>
    <property type="match status" value="1"/>
</dbReference>
<evidence type="ECO:0000256" key="3">
    <source>
        <dbReference type="ARBA" id="ARBA00022525"/>
    </source>
</evidence>
<dbReference type="PANTHER" id="PTHR21364:SF2">
    <property type="entry name" value="GENERAL ODORANT-BINDING PROTEIN 19A"/>
    <property type="match status" value="1"/>
</dbReference>
<gene>
    <name evidence="7" type="primary">OBP5</name>
</gene>
<sequence>MLIKMLKVLLLLGSLLLSVLALTEEQIALMNSLHSECVSKTGVAEDLVTNAKTGNLADDPKLKCYSACIFDELGVIDDNEKIDVDGVVAILPEEMQEFAPAVLKKCGTQSGADLCDSIFNTFKCYYETDKRVFFLP</sequence>
<dbReference type="Pfam" id="PF01395">
    <property type="entry name" value="PBP_GOBP"/>
    <property type="match status" value="1"/>
</dbReference>
<dbReference type="EMBL" id="KX900457">
    <property type="protein sequence ID" value="AQY18969.1"/>
    <property type="molecule type" value="mRNA"/>
</dbReference>
<dbReference type="PRINTS" id="PR00485">
    <property type="entry name" value="MEALWORMBTLB"/>
</dbReference>
<protein>
    <submittedName>
        <fullName evidence="7">Odorant-binding protein</fullName>
    </submittedName>
</protein>
<dbReference type="AlphaFoldDB" id="A0A1U9W4Y6"/>
<dbReference type="CDD" id="cd23992">
    <property type="entry name" value="PBP_GOBP"/>
    <property type="match status" value="1"/>
</dbReference>
<comment type="function">
    <text evidence="5">May be a carrier protein for lipids.</text>
</comment>
<reference evidence="7" key="1">
    <citation type="submission" date="2016-09" db="EMBL/GenBank/DDBJ databases">
        <title>Identification and Expression Profile Analysis of Odorant-binding Proteins Genes in Galeruca daurica.</title>
        <authorList>
            <person name="Li L."/>
            <person name="Pang B."/>
        </authorList>
    </citation>
    <scope>NUCLEOTIDE SEQUENCE</scope>
</reference>
<name>A0A1U9W4Y6_9CUCU</name>
<evidence type="ECO:0000256" key="6">
    <source>
        <dbReference type="SAM" id="SignalP"/>
    </source>
</evidence>
<accession>A0A1U9W4Y6</accession>
<dbReference type="PANTHER" id="PTHR21364">
    <property type="entry name" value="GENERAL ODORANT-BINDING PROTEIN 19A"/>
    <property type="match status" value="1"/>
</dbReference>
<keyword evidence="3" id="KW-0964">Secreted</keyword>
<dbReference type="GO" id="GO:0007608">
    <property type="term" value="P:sensory perception of smell"/>
    <property type="evidence" value="ECO:0007669"/>
    <property type="project" value="UniProtKB-ARBA"/>
</dbReference>
<evidence type="ECO:0000256" key="2">
    <source>
        <dbReference type="ARBA" id="ARBA00008098"/>
    </source>
</evidence>